<reference evidence="2 3" key="1">
    <citation type="submission" date="2019-03" db="EMBL/GenBank/DDBJ databases">
        <title>Genomic Encyclopedia of Type Strains, Phase IV (KMG-IV): sequencing the most valuable type-strain genomes for metagenomic binning, comparative biology and taxonomic classification.</title>
        <authorList>
            <person name="Goeker M."/>
        </authorList>
    </citation>
    <scope>NUCLEOTIDE SEQUENCE [LARGE SCALE GENOMIC DNA]</scope>
    <source>
        <strain evidence="2 3">DSM 18063</strain>
    </source>
</reference>
<feature type="domain" description="Metallo-beta-lactamase" evidence="1">
    <location>
        <begin position="34"/>
        <end position="211"/>
    </location>
</feature>
<organism evidence="2 3">
    <name type="scientific">Rhodovulum marinum</name>
    <dbReference type="NCBI Taxonomy" id="320662"/>
    <lineage>
        <taxon>Bacteria</taxon>
        <taxon>Pseudomonadati</taxon>
        <taxon>Pseudomonadota</taxon>
        <taxon>Alphaproteobacteria</taxon>
        <taxon>Rhodobacterales</taxon>
        <taxon>Paracoccaceae</taxon>
        <taxon>Rhodovulum</taxon>
    </lineage>
</organism>
<proteinExistence type="predicted"/>
<dbReference type="InterPro" id="IPR050662">
    <property type="entry name" value="Sec-metab_biosynth-thioest"/>
</dbReference>
<sequence length="298" mass="30853">MTDRFDPTPGACDTLRPGLRRVLAPNPSPMTFRGTNSYILGEGRVAVIDPGPALPAHLDALLAALAPGETVSHILVTHSHVDHSPLARPLARATGAPVLAFGDSAAGRRADLAALSGLGGGEGVDTHFTPDARLADGETVAGDGWRVKAIHTPGHMGNHLSFAWQDAIFSGDHVMGWATSMVSPPDGDLAAFMASLDRLAARPEAVLYPGHGAPVANGPARIAKLIAHRRARGAQILAALAAGPATPGQIARTVYADTPAALLPAATRNVLAHLIELADKSLATPEGEISAQARWHRL</sequence>
<comment type="caution">
    <text evidence="2">The sequence shown here is derived from an EMBL/GenBank/DDBJ whole genome shotgun (WGS) entry which is preliminary data.</text>
</comment>
<dbReference type="RefSeq" id="WP_132460746.1">
    <property type="nucleotide sequence ID" value="NZ_SLXP01000002.1"/>
</dbReference>
<keyword evidence="3" id="KW-1185">Reference proteome</keyword>
<evidence type="ECO:0000313" key="3">
    <source>
        <dbReference type="Proteomes" id="UP000294835"/>
    </source>
</evidence>
<dbReference type="Gene3D" id="1.10.10.10">
    <property type="entry name" value="Winged helix-like DNA-binding domain superfamily/Winged helix DNA-binding domain"/>
    <property type="match status" value="1"/>
</dbReference>
<dbReference type="InterPro" id="IPR041516">
    <property type="entry name" value="LACTB2_WH"/>
</dbReference>
<evidence type="ECO:0000313" key="2">
    <source>
        <dbReference type="EMBL" id="TCP42870.1"/>
    </source>
</evidence>
<dbReference type="Pfam" id="PF17778">
    <property type="entry name" value="WHD_BLACT"/>
    <property type="match status" value="1"/>
</dbReference>
<dbReference type="Pfam" id="PF00753">
    <property type="entry name" value="Lactamase_B"/>
    <property type="match status" value="1"/>
</dbReference>
<dbReference type="InterPro" id="IPR036866">
    <property type="entry name" value="RibonucZ/Hydroxyglut_hydro"/>
</dbReference>
<dbReference type="InterPro" id="IPR036388">
    <property type="entry name" value="WH-like_DNA-bd_sf"/>
</dbReference>
<dbReference type="SMART" id="SM00849">
    <property type="entry name" value="Lactamase_B"/>
    <property type="match status" value="1"/>
</dbReference>
<dbReference type="EMBL" id="SLXP01000002">
    <property type="protein sequence ID" value="TCP42870.1"/>
    <property type="molecule type" value="Genomic_DNA"/>
</dbReference>
<dbReference type="AlphaFoldDB" id="A0A4R2Q2V5"/>
<dbReference type="PANTHER" id="PTHR23131">
    <property type="entry name" value="ENDORIBONUCLEASE LACTB2"/>
    <property type="match status" value="1"/>
</dbReference>
<dbReference type="PANTHER" id="PTHR23131:SF0">
    <property type="entry name" value="ENDORIBONUCLEASE LACTB2"/>
    <property type="match status" value="1"/>
</dbReference>
<dbReference type="InterPro" id="IPR001279">
    <property type="entry name" value="Metallo-B-lactamas"/>
</dbReference>
<dbReference type="OrthoDB" id="9788263at2"/>
<keyword evidence="2" id="KW-0378">Hydrolase</keyword>
<dbReference type="GO" id="GO:0016787">
    <property type="term" value="F:hydrolase activity"/>
    <property type="evidence" value="ECO:0007669"/>
    <property type="project" value="UniProtKB-KW"/>
</dbReference>
<name>A0A4R2Q2V5_9RHOB</name>
<evidence type="ECO:0000259" key="1">
    <source>
        <dbReference type="SMART" id="SM00849"/>
    </source>
</evidence>
<dbReference type="Proteomes" id="UP000294835">
    <property type="component" value="Unassembled WGS sequence"/>
</dbReference>
<dbReference type="Gene3D" id="3.60.15.10">
    <property type="entry name" value="Ribonuclease Z/Hydroxyacylglutathione hydrolase-like"/>
    <property type="match status" value="1"/>
</dbReference>
<protein>
    <submittedName>
        <fullName evidence="2">Hydroxyacylglutathione hydrolase</fullName>
    </submittedName>
</protein>
<dbReference type="SUPFAM" id="SSF56281">
    <property type="entry name" value="Metallo-hydrolase/oxidoreductase"/>
    <property type="match status" value="1"/>
</dbReference>
<gene>
    <name evidence="2" type="ORF">EV662_10260</name>
</gene>
<dbReference type="CDD" id="cd16278">
    <property type="entry name" value="metallo-hydrolase-like_MBL-fold"/>
    <property type="match status" value="1"/>
</dbReference>
<accession>A0A4R2Q2V5</accession>